<reference evidence="13 14" key="1">
    <citation type="submission" date="2016-10" db="EMBL/GenBank/DDBJ databases">
        <authorList>
            <person name="de Groot N.N."/>
        </authorList>
    </citation>
    <scope>NUCLEOTIDE SEQUENCE [LARGE SCALE GENOMIC DNA]</scope>
    <source>
        <strain evidence="14">P4-7,KCTC 19426,CECT 7604</strain>
    </source>
</reference>
<accession>A0A1H0PDM8</accession>
<comment type="similarity">
    <text evidence="11">Belongs to the KdpC family.</text>
</comment>
<keyword evidence="6 11" id="KW-0067">ATP-binding</keyword>
<keyword evidence="1 11" id="KW-0813">Transport</keyword>
<organism evidence="13 14">
    <name type="scientific">Nakamurella panacisegetis</name>
    <dbReference type="NCBI Taxonomy" id="1090615"/>
    <lineage>
        <taxon>Bacteria</taxon>
        <taxon>Bacillati</taxon>
        <taxon>Actinomycetota</taxon>
        <taxon>Actinomycetes</taxon>
        <taxon>Nakamurellales</taxon>
        <taxon>Nakamurellaceae</taxon>
        <taxon>Nakamurella</taxon>
    </lineage>
</organism>
<dbReference type="PANTHER" id="PTHR30042">
    <property type="entry name" value="POTASSIUM-TRANSPORTING ATPASE C CHAIN"/>
    <property type="match status" value="1"/>
</dbReference>
<feature type="transmembrane region" description="Helical" evidence="11">
    <location>
        <begin position="40"/>
        <end position="64"/>
    </location>
</feature>
<keyword evidence="3 11" id="KW-0633">Potassium transport</keyword>
<dbReference type="STRING" id="1090615.SAMN04515671_2717"/>
<sequence length="220" mass="22030">MSADTLTPTTPTPSDPGASSPSVGTLASIAGRQLLVGLRFLLAMTVVLGIAYPLLVLGIGQLIAPAKANGSMVSVNGTTVGSSLIGQNFTGAKWFQSRPSAAGADGYDPTSSGGSNLAADSAVLAKQVQDRRAAVAKADGVPESAVPPDAVTASGSGLDPDISLAYALIQVDRVAKARGLSLAVVRNLVESHVESKVLGFIGQGGVNVLELNVAVDRLAG</sequence>
<dbReference type="OrthoDB" id="9788285at2"/>
<gene>
    <name evidence="11" type="primary">kdpC</name>
    <name evidence="13" type="ORF">SAMN04515671_2717</name>
</gene>
<dbReference type="NCBIfam" id="TIGR00681">
    <property type="entry name" value="kdpC"/>
    <property type="match status" value="1"/>
</dbReference>
<dbReference type="NCBIfam" id="NF001454">
    <property type="entry name" value="PRK00315.1"/>
    <property type="match status" value="1"/>
</dbReference>
<evidence type="ECO:0000256" key="4">
    <source>
        <dbReference type="ARBA" id="ARBA00022692"/>
    </source>
</evidence>
<name>A0A1H0PDM8_9ACTN</name>
<dbReference type="GO" id="GO:0008556">
    <property type="term" value="F:P-type potassium transmembrane transporter activity"/>
    <property type="evidence" value="ECO:0007669"/>
    <property type="project" value="InterPro"/>
</dbReference>
<dbReference type="PIRSF" id="PIRSF001296">
    <property type="entry name" value="K_ATPase_KdpC"/>
    <property type="match status" value="1"/>
</dbReference>
<comment type="function">
    <text evidence="11">Part of the high-affinity ATP-driven potassium transport (or Kdp) system, which catalyzes the hydrolysis of ATP coupled with the electrogenic transport of potassium into the cytoplasm. This subunit acts as a catalytic chaperone that increases the ATP-binding affinity of the ATP-hydrolyzing subunit KdpB by the formation of a transient KdpB/KdpC/ATP ternary complex.</text>
</comment>
<evidence type="ECO:0000256" key="11">
    <source>
        <dbReference type="HAMAP-Rule" id="MF_00276"/>
    </source>
</evidence>
<keyword evidence="4 11" id="KW-0812">Transmembrane</keyword>
<keyword evidence="5 11" id="KW-0547">Nucleotide-binding</keyword>
<dbReference type="GO" id="GO:0005886">
    <property type="term" value="C:plasma membrane"/>
    <property type="evidence" value="ECO:0007669"/>
    <property type="project" value="UniProtKB-SubCell"/>
</dbReference>
<evidence type="ECO:0000256" key="12">
    <source>
        <dbReference type="SAM" id="MobiDB-lite"/>
    </source>
</evidence>
<evidence type="ECO:0000256" key="5">
    <source>
        <dbReference type="ARBA" id="ARBA00022741"/>
    </source>
</evidence>
<keyword evidence="2 11" id="KW-1003">Cell membrane</keyword>
<protein>
    <recommendedName>
        <fullName evidence="11">Potassium-transporting ATPase KdpC subunit</fullName>
    </recommendedName>
    <alternativeName>
        <fullName evidence="11">ATP phosphohydrolase [potassium-transporting] C chain</fullName>
    </alternativeName>
    <alternativeName>
        <fullName evidence="11">Potassium-binding and translocating subunit C</fullName>
    </alternativeName>
    <alternativeName>
        <fullName evidence="11">Potassium-translocating ATPase C chain</fullName>
    </alternativeName>
</protein>
<dbReference type="HAMAP" id="MF_00276">
    <property type="entry name" value="KdpC"/>
    <property type="match status" value="1"/>
</dbReference>
<keyword evidence="7 11" id="KW-0630">Potassium</keyword>
<dbReference type="InterPro" id="IPR003820">
    <property type="entry name" value="KdpC"/>
</dbReference>
<feature type="region of interest" description="Disordered" evidence="12">
    <location>
        <begin position="1"/>
        <end position="23"/>
    </location>
</feature>
<evidence type="ECO:0000256" key="7">
    <source>
        <dbReference type="ARBA" id="ARBA00022958"/>
    </source>
</evidence>
<evidence type="ECO:0000313" key="13">
    <source>
        <dbReference type="EMBL" id="SDP02716.1"/>
    </source>
</evidence>
<evidence type="ECO:0000256" key="8">
    <source>
        <dbReference type="ARBA" id="ARBA00022989"/>
    </source>
</evidence>
<evidence type="ECO:0000256" key="9">
    <source>
        <dbReference type="ARBA" id="ARBA00023065"/>
    </source>
</evidence>
<keyword evidence="9 11" id="KW-0406">Ion transport</keyword>
<evidence type="ECO:0000256" key="6">
    <source>
        <dbReference type="ARBA" id="ARBA00022840"/>
    </source>
</evidence>
<keyword evidence="14" id="KW-1185">Reference proteome</keyword>
<evidence type="ECO:0000256" key="3">
    <source>
        <dbReference type="ARBA" id="ARBA00022538"/>
    </source>
</evidence>
<dbReference type="Proteomes" id="UP000198741">
    <property type="component" value="Chromosome I"/>
</dbReference>
<dbReference type="Pfam" id="PF02669">
    <property type="entry name" value="KdpC"/>
    <property type="match status" value="1"/>
</dbReference>
<comment type="subunit">
    <text evidence="11">The system is composed of three essential subunits: KdpA, KdpB and KdpC.</text>
</comment>
<comment type="subcellular location">
    <subcellularLocation>
        <location evidence="11">Cell membrane</location>
        <topology evidence="11">Single-pass membrane protein</topology>
    </subcellularLocation>
</comment>
<dbReference type="AlphaFoldDB" id="A0A1H0PDM8"/>
<dbReference type="EMBL" id="LT629710">
    <property type="protein sequence ID" value="SDP02716.1"/>
    <property type="molecule type" value="Genomic_DNA"/>
</dbReference>
<evidence type="ECO:0000256" key="2">
    <source>
        <dbReference type="ARBA" id="ARBA00022475"/>
    </source>
</evidence>
<dbReference type="GO" id="GO:0005524">
    <property type="term" value="F:ATP binding"/>
    <property type="evidence" value="ECO:0007669"/>
    <property type="project" value="UniProtKB-UniRule"/>
</dbReference>
<evidence type="ECO:0000256" key="10">
    <source>
        <dbReference type="ARBA" id="ARBA00023136"/>
    </source>
</evidence>
<proteinExistence type="inferred from homology"/>
<dbReference type="RefSeq" id="WP_090476640.1">
    <property type="nucleotide sequence ID" value="NZ_LT629710.1"/>
</dbReference>
<keyword evidence="10 11" id="KW-0472">Membrane</keyword>
<evidence type="ECO:0000256" key="1">
    <source>
        <dbReference type="ARBA" id="ARBA00022448"/>
    </source>
</evidence>
<dbReference type="PANTHER" id="PTHR30042:SF2">
    <property type="entry name" value="POTASSIUM-TRANSPORTING ATPASE KDPC SUBUNIT"/>
    <property type="match status" value="1"/>
</dbReference>
<evidence type="ECO:0000313" key="14">
    <source>
        <dbReference type="Proteomes" id="UP000198741"/>
    </source>
</evidence>
<keyword evidence="8 11" id="KW-1133">Transmembrane helix</keyword>